<dbReference type="RefSeq" id="WP_157335810.1">
    <property type="nucleotide sequence ID" value="NZ_RHLK01000006.1"/>
</dbReference>
<dbReference type="AlphaFoldDB" id="A0A7X3FIN8"/>
<dbReference type="SUPFAM" id="SSF110296">
    <property type="entry name" value="Oligoxyloglucan reducing end-specific cellobiohydrolase"/>
    <property type="match status" value="1"/>
</dbReference>
<dbReference type="GO" id="GO:0015979">
    <property type="term" value="P:photosynthesis"/>
    <property type="evidence" value="ECO:0007669"/>
    <property type="project" value="UniProtKB-KW"/>
</dbReference>
<evidence type="ECO:0000256" key="3">
    <source>
        <dbReference type="SAM" id="MobiDB-lite"/>
    </source>
</evidence>
<evidence type="ECO:0000256" key="1">
    <source>
        <dbReference type="ARBA" id="ARBA00022531"/>
    </source>
</evidence>
<evidence type="ECO:0000313" key="5">
    <source>
        <dbReference type="EMBL" id="MVP00267.1"/>
    </source>
</evidence>
<dbReference type="Proteomes" id="UP000490800">
    <property type="component" value="Unassembled WGS sequence"/>
</dbReference>
<sequence length="409" mass="45712">MRHRTTLILTSFILAGMLIGCTDTDRQAVPTQTPQPRLAPTPQPSTSPGVETKKETPSEFQIQTRLLDFHLIDERNGYAWGVTKESLRMYRTGDGGQSWQNVSPPTANEFKFAPGYGQSVTFLDKQQGWVVRSDFDSKHATIFHTEDGGVNWKVAELGEGMNPVVLDFQTPQNGWLLSIADPQQTGSGHILYATSNGGTTWRRIADSSLPQGGTVTGMTFQNDKNGWLSMEVKGQPKLYRTDDGGMSWNAAQVLDENKQMQACEVADVLQPVFFGSDRSKGWIPLTCPKSDTDQFHGLFTEDGGASWAYTPFNIRTEKASNAFTLPFFLNETNGWYLNKNLVYHSSDKGSTWTPLNEDKILSKTWSKYPQLTQMQFISENVGWILLETKDQKRSVLVQTKDGGKSWSVL</sequence>
<dbReference type="InterPro" id="IPR015943">
    <property type="entry name" value="WD40/YVTN_repeat-like_dom_sf"/>
</dbReference>
<dbReference type="PANTHER" id="PTHR47199">
    <property type="entry name" value="PHOTOSYSTEM II STABILITY/ASSEMBLY FACTOR HCF136, CHLOROPLASTIC"/>
    <property type="match status" value="1"/>
</dbReference>
<dbReference type="OrthoDB" id="501835at2"/>
<dbReference type="CDD" id="cd15482">
    <property type="entry name" value="Sialidase_non-viral"/>
    <property type="match status" value="2"/>
</dbReference>
<organism evidence="5 6">
    <name type="scientific">Paenibacillus lutrae</name>
    <dbReference type="NCBI Taxonomy" id="2078573"/>
    <lineage>
        <taxon>Bacteria</taxon>
        <taxon>Bacillati</taxon>
        <taxon>Bacillota</taxon>
        <taxon>Bacilli</taxon>
        <taxon>Bacillales</taxon>
        <taxon>Paenibacillaceae</taxon>
        <taxon>Paenibacillus</taxon>
    </lineage>
</organism>
<dbReference type="Gene3D" id="2.130.10.10">
    <property type="entry name" value="YVTN repeat-like/Quinoprotein amine dehydrogenase"/>
    <property type="match status" value="2"/>
</dbReference>
<keyword evidence="6" id="KW-1185">Reference proteome</keyword>
<feature type="domain" description="Photosynthesis system II assembly factor Ycf48/Hcf136-like" evidence="4">
    <location>
        <begin position="59"/>
        <end position="203"/>
    </location>
</feature>
<name>A0A7X3FIN8_9BACL</name>
<dbReference type="InterPro" id="IPR028203">
    <property type="entry name" value="PSII_CF48-like_dom"/>
</dbReference>
<dbReference type="PANTHER" id="PTHR47199:SF2">
    <property type="entry name" value="PHOTOSYSTEM II STABILITY_ASSEMBLY FACTOR HCF136, CHLOROPLASTIC"/>
    <property type="match status" value="1"/>
</dbReference>
<dbReference type="EMBL" id="RHLK01000006">
    <property type="protein sequence ID" value="MVP00267.1"/>
    <property type="molecule type" value="Genomic_DNA"/>
</dbReference>
<evidence type="ECO:0000256" key="2">
    <source>
        <dbReference type="ARBA" id="ARBA00023276"/>
    </source>
</evidence>
<feature type="region of interest" description="Disordered" evidence="3">
    <location>
        <begin position="26"/>
        <end position="57"/>
    </location>
</feature>
<dbReference type="PROSITE" id="PS51257">
    <property type="entry name" value="PROKAR_LIPOPROTEIN"/>
    <property type="match status" value="1"/>
</dbReference>
<accession>A0A7X3FIN8</accession>
<protein>
    <recommendedName>
        <fullName evidence="4">Photosynthesis system II assembly factor Ycf48/Hcf136-like domain-containing protein</fullName>
    </recommendedName>
</protein>
<evidence type="ECO:0000259" key="4">
    <source>
        <dbReference type="Pfam" id="PF14870"/>
    </source>
</evidence>
<keyword evidence="1" id="KW-0602">Photosynthesis</keyword>
<comment type="caution">
    <text evidence="5">The sequence shown here is derived from an EMBL/GenBank/DDBJ whole genome shotgun (WGS) entry which is preliminary data.</text>
</comment>
<gene>
    <name evidence="5" type="ORF">EDM21_12175</name>
</gene>
<keyword evidence="2" id="KW-0604">Photosystem II</keyword>
<dbReference type="GO" id="GO:0009523">
    <property type="term" value="C:photosystem II"/>
    <property type="evidence" value="ECO:0007669"/>
    <property type="project" value="UniProtKB-KW"/>
</dbReference>
<proteinExistence type="predicted"/>
<reference evidence="5 6" key="1">
    <citation type="journal article" date="2019" name="Microorganisms">
        <title>Paenibacillus lutrae sp. nov., A Chitinolytic Species Isolated from A River Otter in Castril Natural Park, Granada, Spain.</title>
        <authorList>
            <person name="Rodriguez M."/>
            <person name="Reina J.C."/>
            <person name="Bejar V."/>
            <person name="Llamas I."/>
        </authorList>
    </citation>
    <scope>NUCLEOTIDE SEQUENCE [LARGE SCALE GENOMIC DNA]</scope>
    <source>
        <strain evidence="5 6">N10</strain>
    </source>
</reference>
<evidence type="ECO:0000313" key="6">
    <source>
        <dbReference type="Proteomes" id="UP000490800"/>
    </source>
</evidence>
<dbReference type="Pfam" id="PF14870">
    <property type="entry name" value="PSII_BNR"/>
    <property type="match status" value="1"/>
</dbReference>